<keyword evidence="10" id="KW-1185">Reference proteome</keyword>
<organism evidence="9 10">
    <name type="scientific">Hansschlegelia quercus</name>
    <dbReference type="NCBI Taxonomy" id="2528245"/>
    <lineage>
        <taxon>Bacteria</taxon>
        <taxon>Pseudomonadati</taxon>
        <taxon>Pseudomonadota</taxon>
        <taxon>Alphaproteobacteria</taxon>
        <taxon>Hyphomicrobiales</taxon>
        <taxon>Methylopilaceae</taxon>
        <taxon>Hansschlegelia</taxon>
    </lineage>
</organism>
<comment type="similarity">
    <text evidence="1">Belongs to the peptidase C15 family.</text>
</comment>
<keyword evidence="5" id="KW-0378">Hydrolase</keyword>
<dbReference type="GO" id="GO:0006508">
    <property type="term" value="P:proteolysis"/>
    <property type="evidence" value="ECO:0007669"/>
    <property type="project" value="UniProtKB-KW"/>
</dbReference>
<evidence type="ECO:0000256" key="4">
    <source>
        <dbReference type="ARBA" id="ARBA00022670"/>
    </source>
</evidence>
<dbReference type="PRINTS" id="PR00706">
    <property type="entry name" value="PYROGLUPTASE"/>
</dbReference>
<dbReference type="SUPFAM" id="SSF53182">
    <property type="entry name" value="Pyrrolidone carboxyl peptidase (pyroglutamate aminopeptidase)"/>
    <property type="match status" value="1"/>
</dbReference>
<evidence type="ECO:0000256" key="6">
    <source>
        <dbReference type="ARBA" id="ARBA00022807"/>
    </source>
</evidence>
<evidence type="ECO:0000256" key="3">
    <source>
        <dbReference type="ARBA" id="ARBA00022490"/>
    </source>
</evidence>
<evidence type="ECO:0000313" key="10">
    <source>
        <dbReference type="Proteomes" id="UP000291613"/>
    </source>
</evidence>
<protein>
    <recommendedName>
        <fullName evidence="2">Pyrrolidone-carboxylate peptidase</fullName>
    </recommendedName>
    <alternativeName>
        <fullName evidence="7">5-oxoprolyl-peptidase</fullName>
    </alternativeName>
    <alternativeName>
        <fullName evidence="8">Pyroglutamyl-peptidase I</fullName>
    </alternativeName>
</protein>
<keyword evidence="4" id="KW-0645">Protease</keyword>
<reference evidence="9 10" key="1">
    <citation type="submission" date="2019-02" db="EMBL/GenBank/DDBJ databases">
        <title>Hansschlegelia quercus sp. nov., a novel methylotrophic bacterium from buds of oak (Quercus robur L.).</title>
        <authorList>
            <person name="Agafonova N.V."/>
            <person name="Kaparullina E.N."/>
            <person name="Grouzdev D.S."/>
            <person name="Doronina N.V."/>
        </authorList>
    </citation>
    <scope>NUCLEOTIDE SEQUENCE [LARGE SCALE GENOMIC DNA]</scope>
    <source>
        <strain evidence="9 10">Dub</strain>
    </source>
</reference>
<evidence type="ECO:0000256" key="7">
    <source>
        <dbReference type="ARBA" id="ARBA00030836"/>
    </source>
</evidence>
<evidence type="ECO:0000256" key="8">
    <source>
        <dbReference type="ARBA" id="ARBA00031559"/>
    </source>
</evidence>
<dbReference type="Gene3D" id="3.40.630.20">
    <property type="entry name" value="Peptidase C15, pyroglutamyl peptidase I-like"/>
    <property type="match status" value="1"/>
</dbReference>
<dbReference type="GO" id="GO:0005829">
    <property type="term" value="C:cytosol"/>
    <property type="evidence" value="ECO:0007669"/>
    <property type="project" value="InterPro"/>
</dbReference>
<proteinExistence type="inferred from homology"/>
<evidence type="ECO:0000256" key="5">
    <source>
        <dbReference type="ARBA" id="ARBA00022801"/>
    </source>
</evidence>
<keyword evidence="6" id="KW-0788">Thiol protease</keyword>
<evidence type="ECO:0000256" key="2">
    <source>
        <dbReference type="ARBA" id="ARBA00019191"/>
    </source>
</evidence>
<keyword evidence="3" id="KW-0963">Cytoplasm</keyword>
<dbReference type="InterPro" id="IPR016125">
    <property type="entry name" value="Peptidase_C15-like"/>
</dbReference>
<dbReference type="InterPro" id="IPR036440">
    <property type="entry name" value="Peptidase_C15-like_sf"/>
</dbReference>
<dbReference type="InterPro" id="IPR000816">
    <property type="entry name" value="Peptidase_C15"/>
</dbReference>
<dbReference type="OrthoDB" id="9779738at2"/>
<dbReference type="Pfam" id="PF01470">
    <property type="entry name" value="Peptidase_C15"/>
    <property type="match status" value="1"/>
</dbReference>
<dbReference type="EMBL" id="SIUB01000005">
    <property type="protein sequence ID" value="TBN52429.1"/>
    <property type="molecule type" value="Genomic_DNA"/>
</dbReference>
<dbReference type="GO" id="GO:0016920">
    <property type="term" value="F:pyroglutamyl-peptidase activity"/>
    <property type="evidence" value="ECO:0007669"/>
    <property type="project" value="InterPro"/>
</dbReference>
<accession>A0A4V2JDW7</accession>
<evidence type="ECO:0000313" key="9">
    <source>
        <dbReference type="EMBL" id="TBN52429.1"/>
    </source>
</evidence>
<name>A0A4V2JDW7_9HYPH</name>
<dbReference type="Proteomes" id="UP000291613">
    <property type="component" value="Unassembled WGS sequence"/>
</dbReference>
<dbReference type="AlphaFoldDB" id="A0A4V2JDW7"/>
<comment type="caution">
    <text evidence="9">The sequence shown here is derived from an EMBL/GenBank/DDBJ whole genome shotgun (WGS) entry which is preliminary data.</text>
</comment>
<evidence type="ECO:0000256" key="1">
    <source>
        <dbReference type="ARBA" id="ARBA00006641"/>
    </source>
</evidence>
<sequence>MLEDGGALTVRPRVLLITAFGQFHGGPNCSEALLRLLQARRRILASEFQGRIGFALFDVDTQTIEDALSKALRRVNPSHVLLMGQAAGRAALCLERIARNRRDFGVPDSAGRSGPLGPVREGGLAERIANWPDLEGAVAAIEKESVPSMVSDEAGGHLCNQTLYLTLEAAERERDGFVATFLHLPLLPEQVAAGVPAAQGEALPTVPLREMARAVRAVLRHTRPAA</sequence>
<gene>
    <name evidence="9" type="ORF">EYR15_11355</name>
</gene>